<dbReference type="AlphaFoldDB" id="A0A7X5V033"/>
<name>A0A7X5V033_9SPHN</name>
<protein>
    <submittedName>
        <fullName evidence="2">Uncharacterized membrane protein (DUF4010 family)</fullName>
    </submittedName>
</protein>
<reference evidence="2 3" key="1">
    <citation type="submission" date="2020-03" db="EMBL/GenBank/DDBJ databases">
        <title>Genomic Encyclopedia of Type Strains, Phase IV (KMG-IV): sequencing the most valuable type-strain genomes for metagenomic binning, comparative biology and taxonomic classification.</title>
        <authorList>
            <person name="Goeker M."/>
        </authorList>
    </citation>
    <scope>NUCLEOTIDE SEQUENCE [LARGE SCALE GENOMIC DNA]</scope>
    <source>
        <strain evidence="2 3">DSM 4733</strain>
    </source>
</reference>
<keyword evidence="1" id="KW-0472">Membrane</keyword>
<comment type="caution">
    <text evidence="2">The sequence shown here is derived from an EMBL/GenBank/DDBJ whole genome shotgun (WGS) entry which is preliminary data.</text>
</comment>
<accession>A0A7X5V033</accession>
<keyword evidence="1" id="KW-1133">Transmembrane helix</keyword>
<evidence type="ECO:0000256" key="1">
    <source>
        <dbReference type="SAM" id="Phobius"/>
    </source>
</evidence>
<dbReference type="RefSeq" id="WP_137864450.1">
    <property type="nucleotide sequence ID" value="NZ_JAASQV010000002.1"/>
</dbReference>
<evidence type="ECO:0000313" key="2">
    <source>
        <dbReference type="EMBL" id="NIJ65110.1"/>
    </source>
</evidence>
<dbReference type="Proteomes" id="UP000564677">
    <property type="component" value="Unassembled WGS sequence"/>
</dbReference>
<dbReference type="EMBL" id="JAASQV010000002">
    <property type="protein sequence ID" value="NIJ65110.1"/>
    <property type="molecule type" value="Genomic_DNA"/>
</dbReference>
<keyword evidence="1" id="KW-0812">Transmembrane</keyword>
<organism evidence="2 3">
    <name type="scientific">Sphingomonas leidyi</name>
    <dbReference type="NCBI Taxonomy" id="68569"/>
    <lineage>
        <taxon>Bacteria</taxon>
        <taxon>Pseudomonadati</taxon>
        <taxon>Pseudomonadota</taxon>
        <taxon>Alphaproteobacteria</taxon>
        <taxon>Sphingomonadales</taxon>
        <taxon>Sphingomonadaceae</taxon>
        <taxon>Sphingomonas</taxon>
    </lineage>
</organism>
<proteinExistence type="predicted"/>
<evidence type="ECO:0000313" key="3">
    <source>
        <dbReference type="Proteomes" id="UP000564677"/>
    </source>
</evidence>
<feature type="transmembrane region" description="Helical" evidence="1">
    <location>
        <begin position="44"/>
        <end position="64"/>
    </location>
</feature>
<sequence length="70" mass="7313">MSNPLVGAFSFFGILGGVFTLAPRLVAARLLGNDDPGPEGLRGIRTGGVILQFAAAILASIFLYSQFVTE</sequence>
<gene>
    <name evidence="2" type="ORF">FHR20_002072</name>
</gene>
<keyword evidence="3" id="KW-1185">Reference proteome</keyword>